<dbReference type="Proteomes" id="UP000813018">
    <property type="component" value="Unassembled WGS sequence"/>
</dbReference>
<keyword evidence="2" id="KW-0436">Ligase</keyword>
<dbReference type="Pfam" id="PF01902">
    <property type="entry name" value="Diphthami_syn_2"/>
    <property type="match status" value="1"/>
</dbReference>
<dbReference type="GO" id="GO:0017178">
    <property type="term" value="F:diphthine-ammonia ligase activity"/>
    <property type="evidence" value="ECO:0007669"/>
    <property type="project" value="UniProtKB-EC"/>
</dbReference>
<gene>
    <name evidence="2" type="ORF">K0O23_10485</name>
</gene>
<evidence type="ECO:0000259" key="1">
    <source>
        <dbReference type="Pfam" id="PF01902"/>
    </source>
</evidence>
<dbReference type="EMBL" id="JAHYXK010000007">
    <property type="protein sequence ID" value="MBW7467496.1"/>
    <property type="molecule type" value="Genomic_DNA"/>
</dbReference>
<protein>
    <submittedName>
        <fullName evidence="2">Diphthine--ammonia ligase</fullName>
        <ecNumber evidence="2">6.3.1.14</ecNumber>
    </submittedName>
</protein>
<comment type="caution">
    <text evidence="2">The sequence shown here is derived from an EMBL/GenBank/DDBJ whole genome shotgun (WGS) entry which is preliminary data.</text>
</comment>
<dbReference type="PIRSF" id="PIRSF039123">
    <property type="entry name" value="Diphthamide_synthase"/>
    <property type="match status" value="1"/>
</dbReference>
<evidence type="ECO:0000313" key="2">
    <source>
        <dbReference type="EMBL" id="MBW7467496.1"/>
    </source>
</evidence>
<dbReference type="NCBIfam" id="TIGR00290">
    <property type="entry name" value="MJ0570_dom"/>
    <property type="match status" value="1"/>
</dbReference>
<proteinExistence type="predicted"/>
<dbReference type="SUPFAM" id="SSF52402">
    <property type="entry name" value="Adenine nucleotide alpha hydrolases-like"/>
    <property type="match status" value="1"/>
</dbReference>
<sequence>MKSIFNWSGGKDSTLCLYHVLRQKEYNVQLLLTTLSGATNRITMHGVRQDLLEQQANSIGIPLQQIMLPENATMEAYNNLMESTMRPLQQQGFTHAIFGDINLEDLRLYREQQLAQVGIKAAFPLWGRSTKELVAEFIDLGFKAVVVSINARLLDESFVGRILDHSFLNDLPEGVDPAGENGEFHTFVFDGPIFKRPVKYTLGEKVLKTYGAPANADDSCFKKEDLPTYDTGFWFCDLVPTH</sequence>
<feature type="domain" description="Diphthamide synthase" evidence="1">
    <location>
        <begin position="1"/>
        <end position="203"/>
    </location>
</feature>
<reference evidence="2 3" key="1">
    <citation type="journal article" date="2016" name="Int. J. Syst. Evol. Microbiol.">
        <title>Pontibacter aydingkolensis sp. nov., isolated from soil of a salt lake.</title>
        <authorList>
            <person name="Osman G."/>
            <person name="Zhang T."/>
            <person name="Lou K."/>
            <person name="Gao Y."/>
            <person name="Chang W."/>
            <person name="Lin Q."/>
            <person name="Yang H.M."/>
            <person name="Huo X.D."/>
            <person name="Wang N."/>
        </authorList>
    </citation>
    <scope>NUCLEOTIDE SEQUENCE [LARGE SCALE GENOMIC DNA]</scope>
    <source>
        <strain evidence="2 3">KACC 19255</strain>
    </source>
</reference>
<keyword evidence="3" id="KW-1185">Reference proteome</keyword>
<organism evidence="2 3">
    <name type="scientific">Pontibacter aydingkolensis</name>
    <dbReference type="NCBI Taxonomy" id="1911536"/>
    <lineage>
        <taxon>Bacteria</taxon>
        <taxon>Pseudomonadati</taxon>
        <taxon>Bacteroidota</taxon>
        <taxon>Cytophagia</taxon>
        <taxon>Cytophagales</taxon>
        <taxon>Hymenobacteraceae</taxon>
        <taxon>Pontibacter</taxon>
    </lineage>
</organism>
<accession>A0ABS7CUG7</accession>
<evidence type="ECO:0000313" key="3">
    <source>
        <dbReference type="Proteomes" id="UP000813018"/>
    </source>
</evidence>
<dbReference type="InterPro" id="IPR002761">
    <property type="entry name" value="Diphthami_syn_dom"/>
</dbReference>
<dbReference type="CDD" id="cd01994">
    <property type="entry name" value="AANH_PF0828-like"/>
    <property type="match status" value="1"/>
</dbReference>
<dbReference type="EC" id="6.3.1.14" evidence="2"/>
<dbReference type="InterPro" id="IPR030662">
    <property type="entry name" value="DPH6/MJ0570"/>
</dbReference>
<dbReference type="Gene3D" id="3.90.1490.10">
    <property type="entry name" value="putative n-type atp pyrophosphatase, domain 2"/>
    <property type="match status" value="1"/>
</dbReference>
<dbReference type="InterPro" id="IPR014729">
    <property type="entry name" value="Rossmann-like_a/b/a_fold"/>
</dbReference>
<dbReference type="Gene3D" id="3.40.50.620">
    <property type="entry name" value="HUPs"/>
    <property type="match status" value="1"/>
</dbReference>
<dbReference type="RefSeq" id="WP_219877374.1">
    <property type="nucleotide sequence ID" value="NZ_JAHYXK010000007.1"/>
</dbReference>
<name>A0ABS7CUG7_9BACT</name>